<comment type="caution">
    <text evidence="2">The sequence shown here is derived from an EMBL/GenBank/DDBJ whole genome shotgun (WGS) entry which is preliminary data.</text>
</comment>
<gene>
    <name evidence="2" type="ORF">HWQ67_16665</name>
</gene>
<protein>
    <submittedName>
        <fullName evidence="2">Class I SAM-dependent methyltransferase</fullName>
    </submittedName>
</protein>
<keyword evidence="2" id="KW-0808">Transferase</keyword>
<organism evidence="2 3">
    <name type="scientific">Candidatus Magnetobacterium casense</name>
    <dbReference type="NCBI Taxonomy" id="1455061"/>
    <lineage>
        <taxon>Bacteria</taxon>
        <taxon>Pseudomonadati</taxon>
        <taxon>Nitrospirota</taxon>
        <taxon>Thermodesulfovibrionia</taxon>
        <taxon>Thermodesulfovibrionales</taxon>
        <taxon>Candidatus Magnetobacteriaceae</taxon>
        <taxon>Candidatus Magnetobacterium</taxon>
    </lineage>
</organism>
<accession>A0ABS6S2Z5</accession>
<dbReference type="EMBL" id="JABXWD010000486">
    <property type="protein sequence ID" value="MBV6343214.1"/>
    <property type="molecule type" value="Genomic_DNA"/>
</dbReference>
<evidence type="ECO:0000313" key="2">
    <source>
        <dbReference type="EMBL" id="MBV6343214.1"/>
    </source>
</evidence>
<dbReference type="RefSeq" id="WP_218253816.1">
    <property type="nucleotide sequence ID" value="NZ_JABXWD010000486.1"/>
</dbReference>
<sequence length="130" mass="14450">MVKVLPDGAGVLDVGCGSGAIYEELLHRGFGSSRPYIGGDVSTRMLEIAHNRFPTTQFLAMDVFNLPFRDHSQPIVLCINVLQHLPGYMIALAELVRVTGRLLYVATWFNSGNEDNIRLVPSPWGPDFYQ</sequence>
<dbReference type="InterPro" id="IPR041698">
    <property type="entry name" value="Methyltransf_25"/>
</dbReference>
<dbReference type="Proteomes" id="UP001196980">
    <property type="component" value="Unassembled WGS sequence"/>
</dbReference>
<keyword evidence="3" id="KW-1185">Reference proteome</keyword>
<dbReference type="GO" id="GO:0032259">
    <property type="term" value="P:methylation"/>
    <property type="evidence" value="ECO:0007669"/>
    <property type="project" value="UniProtKB-KW"/>
</dbReference>
<keyword evidence="2" id="KW-0489">Methyltransferase</keyword>
<feature type="non-terminal residue" evidence="2">
    <location>
        <position position="130"/>
    </location>
</feature>
<dbReference type="Pfam" id="PF13649">
    <property type="entry name" value="Methyltransf_25"/>
    <property type="match status" value="1"/>
</dbReference>
<dbReference type="GO" id="GO:0008168">
    <property type="term" value="F:methyltransferase activity"/>
    <property type="evidence" value="ECO:0007669"/>
    <property type="project" value="UniProtKB-KW"/>
</dbReference>
<name>A0ABS6S2Z5_9BACT</name>
<proteinExistence type="predicted"/>
<evidence type="ECO:0000259" key="1">
    <source>
        <dbReference type="Pfam" id="PF13649"/>
    </source>
</evidence>
<feature type="domain" description="Methyltransferase" evidence="1">
    <location>
        <begin position="11"/>
        <end position="99"/>
    </location>
</feature>
<evidence type="ECO:0000313" key="3">
    <source>
        <dbReference type="Proteomes" id="UP001196980"/>
    </source>
</evidence>
<dbReference type="CDD" id="cd02440">
    <property type="entry name" value="AdoMet_MTases"/>
    <property type="match status" value="1"/>
</dbReference>
<reference evidence="2 3" key="1">
    <citation type="journal article" date="2020" name="J Geophys Res Biogeosci">
        <title>Magnetotaxis as an Adaptation to Enable Bacterial Shuttling of Microbial Sulfur and Sulfur Cycling Across Aquatic Oxic#Anoxic Interfaces.</title>
        <authorList>
            <person name="Li J."/>
            <person name="Liu P."/>
            <person name="Wang J."/>
            <person name="Roberts A.P."/>
            <person name="Pan Y."/>
        </authorList>
    </citation>
    <scope>NUCLEOTIDE SEQUENCE [LARGE SCALE GENOMIC DNA]</scope>
    <source>
        <strain evidence="2 3">MYR-1_YQ</strain>
    </source>
</reference>